<comment type="caution">
    <text evidence="2">The sequence shown here is derived from an EMBL/GenBank/DDBJ whole genome shotgun (WGS) entry which is preliminary data.</text>
</comment>
<dbReference type="Pfam" id="PF06985">
    <property type="entry name" value="HET"/>
    <property type="match status" value="1"/>
</dbReference>
<feature type="non-terminal residue" evidence="2">
    <location>
        <position position="91"/>
    </location>
</feature>
<sequence>RGKYAALSHCWGSPGQQPFTTTADNLASRQSGIDFQHLPPTFRDAVIVASELGVQNLWIDSLCIIQDDADDWARESIRMAAVYGKAHVTIA</sequence>
<accession>A0AA40B4E3</accession>
<evidence type="ECO:0000259" key="1">
    <source>
        <dbReference type="Pfam" id="PF06985"/>
    </source>
</evidence>
<organism evidence="2 3">
    <name type="scientific">Lasiosphaeria miniovina</name>
    <dbReference type="NCBI Taxonomy" id="1954250"/>
    <lineage>
        <taxon>Eukaryota</taxon>
        <taxon>Fungi</taxon>
        <taxon>Dikarya</taxon>
        <taxon>Ascomycota</taxon>
        <taxon>Pezizomycotina</taxon>
        <taxon>Sordariomycetes</taxon>
        <taxon>Sordariomycetidae</taxon>
        <taxon>Sordariales</taxon>
        <taxon>Lasiosphaeriaceae</taxon>
        <taxon>Lasiosphaeria</taxon>
    </lineage>
</organism>
<dbReference type="EMBL" id="JAUIRO010000002">
    <property type="protein sequence ID" value="KAK0727277.1"/>
    <property type="molecule type" value="Genomic_DNA"/>
</dbReference>
<name>A0AA40B4E3_9PEZI</name>
<dbReference type="GeneID" id="85319505"/>
<dbReference type="Proteomes" id="UP001172101">
    <property type="component" value="Unassembled WGS sequence"/>
</dbReference>
<dbReference type="InterPro" id="IPR010730">
    <property type="entry name" value="HET"/>
</dbReference>
<keyword evidence="3" id="KW-1185">Reference proteome</keyword>
<evidence type="ECO:0000313" key="3">
    <source>
        <dbReference type="Proteomes" id="UP001172101"/>
    </source>
</evidence>
<dbReference type="PANTHER" id="PTHR33112:SF16">
    <property type="entry name" value="HETEROKARYON INCOMPATIBILITY DOMAIN-CONTAINING PROTEIN"/>
    <property type="match status" value="1"/>
</dbReference>
<feature type="domain" description="Heterokaryon incompatibility" evidence="1">
    <location>
        <begin position="4"/>
        <end position="91"/>
    </location>
</feature>
<evidence type="ECO:0000313" key="2">
    <source>
        <dbReference type="EMBL" id="KAK0727277.1"/>
    </source>
</evidence>
<dbReference type="PANTHER" id="PTHR33112">
    <property type="entry name" value="DOMAIN PROTEIN, PUTATIVE-RELATED"/>
    <property type="match status" value="1"/>
</dbReference>
<reference evidence="2" key="1">
    <citation type="submission" date="2023-06" db="EMBL/GenBank/DDBJ databases">
        <title>Genome-scale phylogeny and comparative genomics of the fungal order Sordariales.</title>
        <authorList>
            <consortium name="Lawrence Berkeley National Laboratory"/>
            <person name="Hensen N."/>
            <person name="Bonometti L."/>
            <person name="Westerberg I."/>
            <person name="Brannstrom I.O."/>
            <person name="Guillou S."/>
            <person name="Cros-Aarteil S."/>
            <person name="Calhoun S."/>
            <person name="Haridas S."/>
            <person name="Kuo A."/>
            <person name="Mondo S."/>
            <person name="Pangilinan J."/>
            <person name="Riley R."/>
            <person name="LaButti K."/>
            <person name="Andreopoulos B."/>
            <person name="Lipzen A."/>
            <person name="Chen C."/>
            <person name="Yanf M."/>
            <person name="Daum C."/>
            <person name="Ng V."/>
            <person name="Clum A."/>
            <person name="Steindorff A."/>
            <person name="Ohm R."/>
            <person name="Martin F."/>
            <person name="Silar P."/>
            <person name="Natvig D."/>
            <person name="Lalanne C."/>
            <person name="Gautier V."/>
            <person name="Ament-velasquez S.L."/>
            <person name="Kruys A."/>
            <person name="Hutchinson M.I."/>
            <person name="Powell A.J."/>
            <person name="Barry K."/>
            <person name="Miller A.N."/>
            <person name="Grigoriev I.V."/>
            <person name="Debuchy R."/>
            <person name="Gladieux P."/>
            <person name="Thoren M.H."/>
            <person name="Johannesson H."/>
        </authorList>
    </citation>
    <scope>NUCLEOTIDE SEQUENCE</scope>
    <source>
        <strain evidence="2">SMH2392-1A</strain>
    </source>
</reference>
<proteinExistence type="predicted"/>
<gene>
    <name evidence="2" type="ORF">B0T26DRAFT_628897</name>
</gene>
<dbReference type="RefSeq" id="XP_060300132.1">
    <property type="nucleotide sequence ID" value="XM_060436235.1"/>
</dbReference>
<protein>
    <submittedName>
        <fullName evidence="2">Heterokaryon incompatibility</fullName>
    </submittedName>
</protein>
<feature type="non-terminal residue" evidence="2">
    <location>
        <position position="1"/>
    </location>
</feature>
<dbReference type="AlphaFoldDB" id="A0AA40B4E3"/>